<dbReference type="PANTHER" id="PTHR33112:SF16">
    <property type="entry name" value="HETEROKARYON INCOMPATIBILITY DOMAIN-CONTAINING PROTEIN"/>
    <property type="match status" value="1"/>
</dbReference>
<dbReference type="AlphaFoldDB" id="A0AAD5KE05"/>
<evidence type="ECO:0000259" key="1">
    <source>
        <dbReference type="Pfam" id="PF06985"/>
    </source>
</evidence>
<proteinExistence type="predicted"/>
<organism evidence="2 3">
    <name type="scientific">Phascolomyces articulosus</name>
    <dbReference type="NCBI Taxonomy" id="60185"/>
    <lineage>
        <taxon>Eukaryota</taxon>
        <taxon>Fungi</taxon>
        <taxon>Fungi incertae sedis</taxon>
        <taxon>Mucoromycota</taxon>
        <taxon>Mucoromycotina</taxon>
        <taxon>Mucoromycetes</taxon>
        <taxon>Mucorales</taxon>
        <taxon>Lichtheimiaceae</taxon>
        <taxon>Phascolomyces</taxon>
    </lineage>
</organism>
<name>A0AAD5KE05_9FUNG</name>
<reference evidence="2" key="1">
    <citation type="journal article" date="2022" name="IScience">
        <title>Evolution of zygomycete secretomes and the origins of terrestrial fungal ecologies.</title>
        <authorList>
            <person name="Chang Y."/>
            <person name="Wang Y."/>
            <person name="Mondo S."/>
            <person name="Ahrendt S."/>
            <person name="Andreopoulos W."/>
            <person name="Barry K."/>
            <person name="Beard J."/>
            <person name="Benny G.L."/>
            <person name="Blankenship S."/>
            <person name="Bonito G."/>
            <person name="Cuomo C."/>
            <person name="Desiro A."/>
            <person name="Gervers K.A."/>
            <person name="Hundley H."/>
            <person name="Kuo A."/>
            <person name="LaButti K."/>
            <person name="Lang B.F."/>
            <person name="Lipzen A."/>
            <person name="O'Donnell K."/>
            <person name="Pangilinan J."/>
            <person name="Reynolds N."/>
            <person name="Sandor L."/>
            <person name="Smith M.E."/>
            <person name="Tsang A."/>
            <person name="Grigoriev I.V."/>
            <person name="Stajich J.E."/>
            <person name="Spatafora J.W."/>
        </authorList>
    </citation>
    <scope>NUCLEOTIDE SEQUENCE</scope>
    <source>
        <strain evidence="2">RSA 2281</strain>
    </source>
</reference>
<keyword evidence="3" id="KW-1185">Reference proteome</keyword>
<evidence type="ECO:0000313" key="3">
    <source>
        <dbReference type="Proteomes" id="UP001209540"/>
    </source>
</evidence>
<dbReference type="PANTHER" id="PTHR33112">
    <property type="entry name" value="DOMAIN PROTEIN, PUTATIVE-RELATED"/>
    <property type="match status" value="1"/>
</dbReference>
<feature type="domain" description="Heterokaryon incompatibility" evidence="1">
    <location>
        <begin position="60"/>
        <end position="160"/>
    </location>
</feature>
<protein>
    <recommendedName>
        <fullName evidence="1">Heterokaryon incompatibility domain-containing protein</fullName>
    </recommendedName>
</protein>
<dbReference type="EMBL" id="JAIXMP010000009">
    <property type="protein sequence ID" value="KAI9268228.1"/>
    <property type="molecule type" value="Genomic_DNA"/>
</dbReference>
<dbReference type="Pfam" id="PF06985">
    <property type="entry name" value="HET"/>
    <property type="match status" value="1"/>
</dbReference>
<sequence>MYITYETTQYARDTEGKFFKYGQPPKTIPNDLPKPEFMPTKLVRISDMKVIDDAQVSEGYCALSYSWSQSGKIVKDERVGKYTRMDEGKHKIIYSNDSYEYVKFEGMVQYICQQFNIKYIWCDQLCINQDDKEEKQYEICNMHHIYENAYCTVALVPEYDDELYGDEEYFKRLWTLEEALKSKRLLFIGRNIHEWGEDVNEDSLICELVKPLSELKVNEILYYAHRRTTTKDHDRVFALIHLFPDLIDNNYINPSYNKPLMVQFYEWISTRKNIEKINIDYDQPLEDLMVQFYGVLAKKNICILLWEKSQIITNQQFINTTFYHHGQVSMESISHLIPQHLFKIMISLEKPCMLHLLILRTSDPTVMKI</sequence>
<dbReference type="InterPro" id="IPR010730">
    <property type="entry name" value="HET"/>
</dbReference>
<evidence type="ECO:0000313" key="2">
    <source>
        <dbReference type="EMBL" id="KAI9268228.1"/>
    </source>
</evidence>
<comment type="caution">
    <text evidence="2">The sequence shown here is derived from an EMBL/GenBank/DDBJ whole genome shotgun (WGS) entry which is preliminary data.</text>
</comment>
<dbReference type="Proteomes" id="UP001209540">
    <property type="component" value="Unassembled WGS sequence"/>
</dbReference>
<accession>A0AAD5KE05</accession>
<gene>
    <name evidence="2" type="ORF">BDA99DRAFT_359463</name>
</gene>
<reference evidence="2" key="2">
    <citation type="submission" date="2023-02" db="EMBL/GenBank/DDBJ databases">
        <authorList>
            <consortium name="DOE Joint Genome Institute"/>
            <person name="Mondo S.J."/>
            <person name="Chang Y."/>
            <person name="Wang Y."/>
            <person name="Ahrendt S."/>
            <person name="Andreopoulos W."/>
            <person name="Barry K."/>
            <person name="Beard J."/>
            <person name="Benny G.L."/>
            <person name="Blankenship S."/>
            <person name="Bonito G."/>
            <person name="Cuomo C."/>
            <person name="Desiro A."/>
            <person name="Gervers K.A."/>
            <person name="Hundley H."/>
            <person name="Kuo A."/>
            <person name="LaButti K."/>
            <person name="Lang B.F."/>
            <person name="Lipzen A."/>
            <person name="O'Donnell K."/>
            <person name="Pangilinan J."/>
            <person name="Reynolds N."/>
            <person name="Sandor L."/>
            <person name="Smith M.W."/>
            <person name="Tsang A."/>
            <person name="Grigoriev I.V."/>
            <person name="Stajich J.E."/>
            <person name="Spatafora J.W."/>
        </authorList>
    </citation>
    <scope>NUCLEOTIDE SEQUENCE</scope>
    <source>
        <strain evidence="2">RSA 2281</strain>
    </source>
</reference>